<evidence type="ECO:0000313" key="4">
    <source>
        <dbReference type="EMBL" id="KAK3326187.1"/>
    </source>
</evidence>
<dbReference type="InterPro" id="IPR001138">
    <property type="entry name" value="Zn2Cys6_DnaBD"/>
</dbReference>
<evidence type="ECO:0000256" key="2">
    <source>
        <dbReference type="SAM" id="MobiDB-lite"/>
    </source>
</evidence>
<feature type="compositionally biased region" description="Basic and acidic residues" evidence="2">
    <location>
        <begin position="57"/>
        <end position="66"/>
    </location>
</feature>
<evidence type="ECO:0000313" key="5">
    <source>
        <dbReference type="Proteomes" id="UP001283341"/>
    </source>
</evidence>
<dbReference type="Proteomes" id="UP001283341">
    <property type="component" value="Unassembled WGS sequence"/>
</dbReference>
<dbReference type="GO" id="GO:0000981">
    <property type="term" value="F:DNA-binding transcription factor activity, RNA polymerase II-specific"/>
    <property type="evidence" value="ECO:0007669"/>
    <property type="project" value="InterPro"/>
</dbReference>
<reference evidence="4" key="2">
    <citation type="submission" date="2023-06" db="EMBL/GenBank/DDBJ databases">
        <authorList>
            <consortium name="Lawrence Berkeley National Laboratory"/>
            <person name="Haridas S."/>
            <person name="Hensen N."/>
            <person name="Bonometti L."/>
            <person name="Westerberg I."/>
            <person name="Brannstrom I.O."/>
            <person name="Guillou S."/>
            <person name="Cros-Aarteil S."/>
            <person name="Calhoun S."/>
            <person name="Kuo A."/>
            <person name="Mondo S."/>
            <person name="Pangilinan J."/>
            <person name="Riley R."/>
            <person name="Labutti K."/>
            <person name="Andreopoulos B."/>
            <person name="Lipzen A."/>
            <person name="Chen C."/>
            <person name="Yanf M."/>
            <person name="Daum C."/>
            <person name="Ng V."/>
            <person name="Clum A."/>
            <person name="Steindorff A."/>
            <person name="Ohm R."/>
            <person name="Martin F."/>
            <person name="Silar P."/>
            <person name="Natvig D."/>
            <person name="Lalanne C."/>
            <person name="Gautier V."/>
            <person name="Ament-Velasquez S.L."/>
            <person name="Kruys A."/>
            <person name="Hutchinson M.I."/>
            <person name="Powell A.J."/>
            <person name="Barry K."/>
            <person name="Miller A.N."/>
            <person name="Grigoriev I.V."/>
            <person name="Debuchy R."/>
            <person name="Gladieux P."/>
            <person name="Thoren M.H."/>
            <person name="Johannesson H."/>
        </authorList>
    </citation>
    <scope>NUCLEOTIDE SEQUENCE</scope>
    <source>
        <strain evidence="4">CBS 118394</strain>
    </source>
</reference>
<dbReference type="GO" id="GO:0008270">
    <property type="term" value="F:zinc ion binding"/>
    <property type="evidence" value="ECO:0007669"/>
    <property type="project" value="InterPro"/>
</dbReference>
<dbReference type="CDD" id="cd00067">
    <property type="entry name" value="GAL4"/>
    <property type="match status" value="1"/>
</dbReference>
<name>A0AAE0IJZ7_9PEZI</name>
<feature type="domain" description="Zn(2)-C6 fungal-type" evidence="3">
    <location>
        <begin position="22"/>
        <end position="52"/>
    </location>
</feature>
<gene>
    <name evidence="4" type="ORF">B0H66DRAFT_149622</name>
</gene>
<feature type="region of interest" description="Disordered" evidence="2">
    <location>
        <begin position="53"/>
        <end position="104"/>
    </location>
</feature>
<evidence type="ECO:0000259" key="3">
    <source>
        <dbReference type="PROSITE" id="PS50048"/>
    </source>
</evidence>
<dbReference type="SMART" id="SM00066">
    <property type="entry name" value="GAL4"/>
    <property type="match status" value="1"/>
</dbReference>
<dbReference type="PANTHER" id="PTHR37534">
    <property type="entry name" value="TRANSCRIPTIONAL ACTIVATOR PROTEIN UGA3"/>
    <property type="match status" value="1"/>
</dbReference>
<dbReference type="AlphaFoldDB" id="A0AAE0IJZ7"/>
<proteinExistence type="predicted"/>
<dbReference type="PROSITE" id="PS00463">
    <property type="entry name" value="ZN2_CY6_FUNGAL_1"/>
    <property type="match status" value="1"/>
</dbReference>
<dbReference type="Pfam" id="PF00172">
    <property type="entry name" value="Zn_clus"/>
    <property type="match status" value="1"/>
</dbReference>
<dbReference type="PROSITE" id="PS50048">
    <property type="entry name" value="ZN2_CY6_FUNGAL_2"/>
    <property type="match status" value="1"/>
</dbReference>
<comment type="caution">
    <text evidence="4">The sequence shown here is derived from an EMBL/GenBank/DDBJ whole genome shotgun (WGS) entry which is preliminary data.</text>
</comment>
<dbReference type="InterPro" id="IPR036864">
    <property type="entry name" value="Zn2-C6_fun-type_DNA-bd_sf"/>
</dbReference>
<keyword evidence="5" id="KW-1185">Reference proteome</keyword>
<dbReference type="Gene3D" id="4.10.240.10">
    <property type="entry name" value="Zn(2)-C6 fungal-type DNA-binding domain"/>
    <property type="match status" value="1"/>
</dbReference>
<evidence type="ECO:0000256" key="1">
    <source>
        <dbReference type="ARBA" id="ARBA00023242"/>
    </source>
</evidence>
<dbReference type="PANTHER" id="PTHR37534:SF46">
    <property type="entry name" value="ZN(II)2CYS6 TRANSCRIPTION FACTOR (EUROFUNG)"/>
    <property type="match status" value="1"/>
</dbReference>
<sequence length="613" mass="68478">MSPLSMGALEDSRLKRTRTKTGCSTCRKRRVKCDEVRPTCFHCRRLSLACDWSRPPSSRERKEQKKREAKSRPPKQIKPGRNAAFITDNSDLGGPSSSPEEEISATLEHDELDTSLSVSGVEDGILDPATTTSISSFGFIAPCEGIVEAIDPLTWLFPPLPINDPTGFLASLPSVAPLTEEDRQALNYYRSEIAFGFGSKSPMWSTHAIIMKIARTSPTVLHLLLAASSGEVGWNVGGAYSPILDNAEDNYKRGRRLLAGTILNPDSDPLEVMASFWFLYLYQRRRPAKLRIAYSALSELMSEYICHSRLYEILSEASTALAPPGPKYTPERKALLARLTTWLFWVDAQAGFQGSGGIMARLLARSKAPQGIFAMYKVSMETLKLNWDMYPDEEKEDDIKNSSPLKLIHHTWVLVQELNEASLQSFPFSPAMSRAIKVKIEALRRKSSTRSVFGLAESSARVRNRLLANSDWAVANFYALCIYWFRCSVPEGGREIPKGEPLRLTLDGEEQSITEMVEALIVLIQKSLTTRDKGQTDRLQWPLFWAGIEVAGKFKEDWVFERLTSPGLRSALEFVLLEHQAAGGRRVGVGRIRQICQMTCSDVSGVDMGIWVD</sequence>
<accession>A0AAE0IJZ7</accession>
<organism evidence="4 5">
    <name type="scientific">Apodospora peruviana</name>
    <dbReference type="NCBI Taxonomy" id="516989"/>
    <lineage>
        <taxon>Eukaryota</taxon>
        <taxon>Fungi</taxon>
        <taxon>Dikarya</taxon>
        <taxon>Ascomycota</taxon>
        <taxon>Pezizomycotina</taxon>
        <taxon>Sordariomycetes</taxon>
        <taxon>Sordariomycetidae</taxon>
        <taxon>Sordariales</taxon>
        <taxon>Lasiosphaeriaceae</taxon>
        <taxon>Apodospora</taxon>
    </lineage>
</organism>
<dbReference type="EMBL" id="JAUEDM010000002">
    <property type="protein sequence ID" value="KAK3326187.1"/>
    <property type="molecule type" value="Genomic_DNA"/>
</dbReference>
<protein>
    <recommendedName>
        <fullName evidence="3">Zn(2)-C6 fungal-type domain-containing protein</fullName>
    </recommendedName>
</protein>
<reference evidence="4" key="1">
    <citation type="journal article" date="2023" name="Mol. Phylogenet. Evol.">
        <title>Genome-scale phylogeny and comparative genomics of the fungal order Sordariales.</title>
        <authorList>
            <person name="Hensen N."/>
            <person name="Bonometti L."/>
            <person name="Westerberg I."/>
            <person name="Brannstrom I.O."/>
            <person name="Guillou S."/>
            <person name="Cros-Aarteil S."/>
            <person name="Calhoun S."/>
            <person name="Haridas S."/>
            <person name="Kuo A."/>
            <person name="Mondo S."/>
            <person name="Pangilinan J."/>
            <person name="Riley R."/>
            <person name="LaButti K."/>
            <person name="Andreopoulos B."/>
            <person name="Lipzen A."/>
            <person name="Chen C."/>
            <person name="Yan M."/>
            <person name="Daum C."/>
            <person name="Ng V."/>
            <person name="Clum A."/>
            <person name="Steindorff A."/>
            <person name="Ohm R.A."/>
            <person name="Martin F."/>
            <person name="Silar P."/>
            <person name="Natvig D.O."/>
            <person name="Lalanne C."/>
            <person name="Gautier V."/>
            <person name="Ament-Velasquez S.L."/>
            <person name="Kruys A."/>
            <person name="Hutchinson M.I."/>
            <person name="Powell A.J."/>
            <person name="Barry K."/>
            <person name="Miller A.N."/>
            <person name="Grigoriev I.V."/>
            <person name="Debuchy R."/>
            <person name="Gladieux P."/>
            <person name="Hiltunen Thoren M."/>
            <person name="Johannesson H."/>
        </authorList>
    </citation>
    <scope>NUCLEOTIDE SEQUENCE</scope>
    <source>
        <strain evidence="4">CBS 118394</strain>
    </source>
</reference>
<dbReference type="SUPFAM" id="SSF57701">
    <property type="entry name" value="Zn2/Cys6 DNA-binding domain"/>
    <property type="match status" value="1"/>
</dbReference>
<keyword evidence="1" id="KW-0539">Nucleus</keyword>